<organism evidence="1 2">
    <name type="scientific">Ostreobium quekettii</name>
    <dbReference type="NCBI Taxonomy" id="121088"/>
    <lineage>
        <taxon>Eukaryota</taxon>
        <taxon>Viridiplantae</taxon>
        <taxon>Chlorophyta</taxon>
        <taxon>core chlorophytes</taxon>
        <taxon>Ulvophyceae</taxon>
        <taxon>TCBD clade</taxon>
        <taxon>Bryopsidales</taxon>
        <taxon>Ostreobineae</taxon>
        <taxon>Ostreobiaceae</taxon>
        <taxon>Ostreobium</taxon>
    </lineage>
</organism>
<reference evidence="1" key="1">
    <citation type="submission" date="2020-12" db="EMBL/GenBank/DDBJ databases">
        <authorList>
            <person name="Iha C."/>
        </authorList>
    </citation>
    <scope>NUCLEOTIDE SEQUENCE</scope>
</reference>
<accession>A0A8S1IX33</accession>
<dbReference type="Proteomes" id="UP000708148">
    <property type="component" value="Unassembled WGS sequence"/>
</dbReference>
<gene>
    <name evidence="1" type="ORF">OSTQU699_LOCUS4677</name>
</gene>
<name>A0A8S1IX33_9CHLO</name>
<dbReference type="AlphaFoldDB" id="A0A8S1IX33"/>
<evidence type="ECO:0000313" key="2">
    <source>
        <dbReference type="Proteomes" id="UP000708148"/>
    </source>
</evidence>
<dbReference type="OrthoDB" id="509144at2759"/>
<dbReference type="EMBL" id="CAJHUC010000991">
    <property type="protein sequence ID" value="CAD7699318.1"/>
    <property type="molecule type" value="Genomic_DNA"/>
</dbReference>
<sequence length="303" mass="33830">MALFRHQYQCPCSCEIRSLFIDHLLTQIFIIAICPRLQCPDSHPCCAARPAHLPQTHWQPGRWACLPGHATPSSANGAGGEALPTATYNSGDGRAKTTLEQVFRGEGSTRRVQELEPPWQLGWQMNERNLMWNEGLKLRLVMKIASEELGMEEDHFQRQLEVMQQLLPGFGPRVATMPPKLIAALVGIAPEVATKLVELKSMLPEADVSSLCLQRPSLLLDADLAALRRDVDRLRRLLPRTDVDALVERHPVVLDVPGFEEAMADVRRMMGEGTDVEELLARNPDIILALQKGEDMIPYDPVP</sequence>
<comment type="caution">
    <text evidence="1">The sequence shown here is derived from an EMBL/GenBank/DDBJ whole genome shotgun (WGS) entry which is preliminary data.</text>
</comment>
<evidence type="ECO:0000313" key="1">
    <source>
        <dbReference type="EMBL" id="CAD7699318.1"/>
    </source>
</evidence>
<proteinExistence type="predicted"/>
<protein>
    <submittedName>
        <fullName evidence="1">Uncharacterized protein</fullName>
    </submittedName>
</protein>
<keyword evidence="2" id="KW-1185">Reference proteome</keyword>